<evidence type="ECO:0000256" key="1">
    <source>
        <dbReference type="ARBA" id="ARBA00009437"/>
    </source>
</evidence>
<accession>A0A0C1Z9X3</accession>
<keyword evidence="2" id="KW-0805">Transcription regulation</keyword>
<organism evidence="6 7">
    <name type="scientific">Vibrio owensii CAIM 1854 = LMG 25443</name>
    <dbReference type="NCBI Taxonomy" id="1229493"/>
    <lineage>
        <taxon>Bacteria</taxon>
        <taxon>Pseudomonadati</taxon>
        <taxon>Pseudomonadota</taxon>
        <taxon>Gammaproteobacteria</taxon>
        <taxon>Vibrionales</taxon>
        <taxon>Vibrionaceae</taxon>
        <taxon>Vibrio</taxon>
    </lineage>
</organism>
<reference evidence="6 7" key="1">
    <citation type="submission" date="2014-07" db="EMBL/GenBank/DDBJ databases">
        <title>Unique and conserved regions in Vibrio harveyi and related species in comparison with the shrimp pathogen Vibrio harveyi CAIM 1792.</title>
        <authorList>
            <person name="Espinoza-Valles I."/>
            <person name="Vora G."/>
            <person name="Leekitcharoenphon P."/>
            <person name="Ussery D."/>
            <person name="Hoj L."/>
            <person name="Gomez-Gil B."/>
        </authorList>
    </citation>
    <scope>NUCLEOTIDE SEQUENCE [LARGE SCALE GENOMIC DNA]</scope>
    <source>
        <strain evidence="7">CAIM 1854 / LMG 25443</strain>
    </source>
</reference>
<sequence>MNKELDLNLLKVLVLLNRHKKIKIVAKELGKSEASISKYLTRLREQLNDELFIRYAHHLEPTYELKRRLPEIEEALSKLESCMDLSEFNPNLHEGSITVCLPQTTQYSFGHLILTDLMSLFPNSKIDVTSNIDSNEGDILDDKVDIRLHYFNDELPKTIYQKHIGYAAPCIVVPEELGIDDFEDACKLNFVLLEILGWKDKEQLTKRALEKRGIYINRVATIGNITSLFETIKLQGAATILFSAQGPREGFTFIPIPDELYRGERPKAVLQMKQTNRSSPVHQILTNIILKHINSQR</sequence>
<dbReference type="InterPro" id="IPR036390">
    <property type="entry name" value="WH_DNA-bd_sf"/>
</dbReference>
<dbReference type="EMBL" id="JPRD01000011">
    <property type="protein sequence ID" value="KIF53870.1"/>
    <property type="molecule type" value="Genomic_DNA"/>
</dbReference>
<dbReference type="InterPro" id="IPR000847">
    <property type="entry name" value="LysR_HTH_N"/>
</dbReference>
<gene>
    <name evidence="6" type="ORF">H735_05640</name>
</gene>
<dbReference type="RefSeq" id="WP_020197752.1">
    <property type="nucleotide sequence ID" value="NZ_BAOH01000140.1"/>
</dbReference>
<evidence type="ECO:0000256" key="3">
    <source>
        <dbReference type="ARBA" id="ARBA00023125"/>
    </source>
</evidence>
<proteinExistence type="inferred from homology"/>
<evidence type="ECO:0000313" key="7">
    <source>
        <dbReference type="Proteomes" id="UP000031586"/>
    </source>
</evidence>
<dbReference type="GO" id="GO:0003700">
    <property type="term" value="F:DNA-binding transcription factor activity"/>
    <property type="evidence" value="ECO:0007669"/>
    <property type="project" value="InterPro"/>
</dbReference>
<dbReference type="Pfam" id="PF00126">
    <property type="entry name" value="HTH_1"/>
    <property type="match status" value="1"/>
</dbReference>
<dbReference type="PROSITE" id="PS50931">
    <property type="entry name" value="HTH_LYSR"/>
    <property type="match status" value="1"/>
</dbReference>
<dbReference type="SUPFAM" id="SSF53850">
    <property type="entry name" value="Periplasmic binding protein-like II"/>
    <property type="match status" value="1"/>
</dbReference>
<keyword evidence="3" id="KW-0238">DNA-binding</keyword>
<evidence type="ECO:0000259" key="5">
    <source>
        <dbReference type="PROSITE" id="PS50931"/>
    </source>
</evidence>
<dbReference type="Proteomes" id="UP000031586">
    <property type="component" value="Unassembled WGS sequence"/>
</dbReference>
<evidence type="ECO:0000256" key="4">
    <source>
        <dbReference type="ARBA" id="ARBA00023163"/>
    </source>
</evidence>
<evidence type="ECO:0000256" key="2">
    <source>
        <dbReference type="ARBA" id="ARBA00023015"/>
    </source>
</evidence>
<dbReference type="SUPFAM" id="SSF46785">
    <property type="entry name" value="Winged helix' DNA-binding domain"/>
    <property type="match status" value="1"/>
</dbReference>
<dbReference type="InterPro" id="IPR050389">
    <property type="entry name" value="LysR-type_TF"/>
</dbReference>
<dbReference type="PANTHER" id="PTHR30118:SF7">
    <property type="entry name" value="TRANSCRIPTIONAL REGULATOR LYSR FAMILY"/>
    <property type="match status" value="1"/>
</dbReference>
<comment type="caution">
    <text evidence="6">The sequence shown here is derived from an EMBL/GenBank/DDBJ whole genome shotgun (WGS) entry which is preliminary data.</text>
</comment>
<protein>
    <submittedName>
        <fullName evidence="6">Transcriptional regulator</fullName>
    </submittedName>
</protein>
<dbReference type="PANTHER" id="PTHR30118">
    <property type="entry name" value="HTH-TYPE TRANSCRIPTIONAL REGULATOR LEUO-RELATED"/>
    <property type="match status" value="1"/>
</dbReference>
<keyword evidence="4" id="KW-0804">Transcription</keyword>
<dbReference type="AlphaFoldDB" id="A0A0C1Z9X3"/>
<dbReference type="GO" id="GO:0003677">
    <property type="term" value="F:DNA binding"/>
    <property type="evidence" value="ECO:0007669"/>
    <property type="project" value="UniProtKB-KW"/>
</dbReference>
<dbReference type="PATRIC" id="fig|1229493.5.peg.193"/>
<dbReference type="InterPro" id="IPR036388">
    <property type="entry name" value="WH-like_DNA-bd_sf"/>
</dbReference>
<evidence type="ECO:0000313" key="6">
    <source>
        <dbReference type="EMBL" id="KIF53870.1"/>
    </source>
</evidence>
<feature type="domain" description="HTH lysR-type" evidence="5">
    <location>
        <begin position="5"/>
        <end position="62"/>
    </location>
</feature>
<comment type="similarity">
    <text evidence="1">Belongs to the LysR transcriptional regulatory family.</text>
</comment>
<dbReference type="Gene3D" id="1.10.10.10">
    <property type="entry name" value="Winged helix-like DNA-binding domain superfamily/Winged helix DNA-binding domain"/>
    <property type="match status" value="1"/>
</dbReference>
<name>A0A0C1Z9X3_9VIBR</name>